<dbReference type="Proteomes" id="UP000265520">
    <property type="component" value="Unassembled WGS sequence"/>
</dbReference>
<proteinExistence type="predicted"/>
<reference evidence="1 2" key="1">
    <citation type="journal article" date="2018" name="Front. Plant Sci.">
        <title>Red Clover (Trifolium pratense) and Zigzag Clover (T. medium) - A Picture of Genomic Similarities and Differences.</title>
        <authorList>
            <person name="Dluhosova J."/>
            <person name="Istvanek J."/>
            <person name="Nedelnik J."/>
            <person name="Repkova J."/>
        </authorList>
    </citation>
    <scope>NUCLEOTIDE SEQUENCE [LARGE SCALE GENOMIC DNA]</scope>
    <source>
        <strain evidence="2">cv. 10/8</strain>
        <tissue evidence="1">Leaf</tissue>
    </source>
</reference>
<keyword evidence="2" id="KW-1185">Reference proteome</keyword>
<dbReference type="AlphaFoldDB" id="A0A392P007"/>
<evidence type="ECO:0000313" key="1">
    <source>
        <dbReference type="EMBL" id="MCI05044.1"/>
    </source>
</evidence>
<dbReference type="EMBL" id="LXQA010057368">
    <property type="protein sequence ID" value="MCI05044.1"/>
    <property type="molecule type" value="Genomic_DNA"/>
</dbReference>
<accession>A0A392P007</accession>
<evidence type="ECO:0000313" key="2">
    <source>
        <dbReference type="Proteomes" id="UP000265520"/>
    </source>
</evidence>
<name>A0A392P007_9FABA</name>
<organism evidence="1 2">
    <name type="scientific">Trifolium medium</name>
    <dbReference type="NCBI Taxonomy" id="97028"/>
    <lineage>
        <taxon>Eukaryota</taxon>
        <taxon>Viridiplantae</taxon>
        <taxon>Streptophyta</taxon>
        <taxon>Embryophyta</taxon>
        <taxon>Tracheophyta</taxon>
        <taxon>Spermatophyta</taxon>
        <taxon>Magnoliopsida</taxon>
        <taxon>eudicotyledons</taxon>
        <taxon>Gunneridae</taxon>
        <taxon>Pentapetalae</taxon>
        <taxon>rosids</taxon>
        <taxon>fabids</taxon>
        <taxon>Fabales</taxon>
        <taxon>Fabaceae</taxon>
        <taxon>Papilionoideae</taxon>
        <taxon>50 kb inversion clade</taxon>
        <taxon>NPAAA clade</taxon>
        <taxon>Hologalegina</taxon>
        <taxon>IRL clade</taxon>
        <taxon>Trifolieae</taxon>
        <taxon>Trifolium</taxon>
    </lineage>
</organism>
<sequence length="170" mass="18882">MRKVLSAAEGCELSGDVLGDVKIFRSPNAHSDLLHILPARCWLFFFDNTGLTVLRVRVFFFLDEPLEVSVTNQNFNGILQMDAFFGHVTVGLVIPAPFTRILVRLGRYLLRELNPALLEFRGSALGQDMLERRDEISVAREHVGWSSGLPVLITLLLASLPAGRLPGRGI</sequence>
<comment type="caution">
    <text evidence="1">The sequence shown here is derived from an EMBL/GenBank/DDBJ whole genome shotgun (WGS) entry which is preliminary data.</text>
</comment>
<gene>
    <name evidence="1" type="ORF">A2U01_0026093</name>
</gene>
<protein>
    <submittedName>
        <fullName evidence="1">Uncharacterized protein</fullName>
    </submittedName>
</protein>